<dbReference type="Gene3D" id="3.40.50.1820">
    <property type="entry name" value="alpha/beta hydrolase"/>
    <property type="match status" value="1"/>
</dbReference>
<keyword evidence="2" id="KW-0378">Hydrolase</keyword>
<protein>
    <recommendedName>
        <fullName evidence="7">Fungal lipase-like domain-containing protein</fullName>
    </recommendedName>
</protein>
<proteinExistence type="inferred from homology"/>
<evidence type="ECO:0000313" key="6">
    <source>
        <dbReference type="Proteomes" id="UP001396334"/>
    </source>
</evidence>
<evidence type="ECO:0000256" key="3">
    <source>
        <dbReference type="ARBA" id="ARBA00022963"/>
    </source>
</evidence>
<evidence type="ECO:0000256" key="1">
    <source>
        <dbReference type="ARBA" id="ARBA00010701"/>
    </source>
</evidence>
<gene>
    <name evidence="5" type="ORF">V6N11_048624</name>
</gene>
<evidence type="ECO:0000313" key="5">
    <source>
        <dbReference type="EMBL" id="KAK8992546.1"/>
    </source>
</evidence>
<evidence type="ECO:0000256" key="2">
    <source>
        <dbReference type="ARBA" id="ARBA00022801"/>
    </source>
</evidence>
<organism evidence="5 6">
    <name type="scientific">Hibiscus sabdariffa</name>
    <name type="common">roselle</name>
    <dbReference type="NCBI Taxonomy" id="183260"/>
    <lineage>
        <taxon>Eukaryota</taxon>
        <taxon>Viridiplantae</taxon>
        <taxon>Streptophyta</taxon>
        <taxon>Embryophyta</taxon>
        <taxon>Tracheophyta</taxon>
        <taxon>Spermatophyta</taxon>
        <taxon>Magnoliopsida</taxon>
        <taxon>eudicotyledons</taxon>
        <taxon>Gunneridae</taxon>
        <taxon>Pentapetalae</taxon>
        <taxon>rosids</taxon>
        <taxon>malvids</taxon>
        <taxon>Malvales</taxon>
        <taxon>Malvaceae</taxon>
        <taxon>Malvoideae</taxon>
        <taxon>Hibiscus</taxon>
    </lineage>
</organism>
<evidence type="ECO:0008006" key="7">
    <source>
        <dbReference type="Google" id="ProtNLM"/>
    </source>
</evidence>
<dbReference type="PANTHER" id="PTHR31403:SF13">
    <property type="entry name" value="ALPHA_BETA-HYDROLASES SUPERFAMILY PROTEIN"/>
    <property type="match status" value="1"/>
</dbReference>
<dbReference type="PANTHER" id="PTHR31403">
    <property type="entry name" value="PHOSPHOLIPASE A1-IBETA2, CHLOROPLASTIC"/>
    <property type="match status" value="1"/>
</dbReference>
<keyword evidence="3" id="KW-0442">Lipid degradation</keyword>
<reference evidence="5 6" key="1">
    <citation type="journal article" date="2024" name="G3 (Bethesda)">
        <title>Genome assembly of Hibiscus sabdariffa L. provides insights into metabolisms of medicinal natural products.</title>
        <authorList>
            <person name="Kim T."/>
        </authorList>
    </citation>
    <scope>NUCLEOTIDE SEQUENCE [LARGE SCALE GENOMIC DNA]</scope>
    <source>
        <strain evidence="5">TK-2024</strain>
        <tissue evidence="5">Old leaves</tissue>
    </source>
</reference>
<dbReference type="InterPro" id="IPR029058">
    <property type="entry name" value="AB_hydrolase_fold"/>
</dbReference>
<name>A0ABR2PVT7_9ROSI</name>
<dbReference type="Proteomes" id="UP001396334">
    <property type="component" value="Unassembled WGS sequence"/>
</dbReference>
<keyword evidence="6" id="KW-1185">Reference proteome</keyword>
<comment type="similarity">
    <text evidence="1">Belongs to the AB hydrolase superfamily. Lipase family.</text>
</comment>
<sequence length="236" mass="27410">MTPTKSPMDNISTRWCELHGLHDWDGLMEPLHPWLRDIVKYGAFVEATYDAFDFNPLSEFCGICRYNRIELFEELDLTKHGYKVTKYIYAMSHVDIPEWFGRSCCTWSKDSNWMGIVAVSSDAETKRIRRTDILVASRGTVAPTEWYSDLRTRLQHLGKMNIKVQSEFLCIYCSKGEFTRHDKLRAEEQVLEVLSHSSMPTTRNFPDPFISVISFTAPRVGNIHFKEKLNELGVRC</sequence>
<evidence type="ECO:0000256" key="4">
    <source>
        <dbReference type="ARBA" id="ARBA00023098"/>
    </source>
</evidence>
<comment type="caution">
    <text evidence="5">The sequence shown here is derived from an EMBL/GenBank/DDBJ whole genome shotgun (WGS) entry which is preliminary data.</text>
</comment>
<dbReference type="EMBL" id="JBBPBN010000050">
    <property type="protein sequence ID" value="KAK8992546.1"/>
    <property type="molecule type" value="Genomic_DNA"/>
</dbReference>
<keyword evidence="4" id="KW-0443">Lipid metabolism</keyword>
<dbReference type="SUPFAM" id="SSF53474">
    <property type="entry name" value="alpha/beta-Hydrolases"/>
    <property type="match status" value="1"/>
</dbReference>
<accession>A0ABR2PVT7</accession>